<keyword evidence="2" id="KW-1185">Reference proteome</keyword>
<organism evidence="1 2">
    <name type="scientific">Taxus chinensis</name>
    <name type="common">Chinese yew</name>
    <name type="synonym">Taxus wallichiana var. chinensis</name>
    <dbReference type="NCBI Taxonomy" id="29808"/>
    <lineage>
        <taxon>Eukaryota</taxon>
        <taxon>Viridiplantae</taxon>
        <taxon>Streptophyta</taxon>
        <taxon>Embryophyta</taxon>
        <taxon>Tracheophyta</taxon>
        <taxon>Spermatophyta</taxon>
        <taxon>Pinopsida</taxon>
        <taxon>Pinidae</taxon>
        <taxon>Conifers II</taxon>
        <taxon>Cupressales</taxon>
        <taxon>Taxaceae</taxon>
        <taxon>Taxus</taxon>
    </lineage>
</organism>
<dbReference type="EMBL" id="JAHRHJ020000005">
    <property type="protein sequence ID" value="KAH9316124.1"/>
    <property type="molecule type" value="Genomic_DNA"/>
</dbReference>
<evidence type="ECO:0000313" key="1">
    <source>
        <dbReference type="EMBL" id="KAH9316124.1"/>
    </source>
</evidence>
<feature type="non-terminal residue" evidence="1">
    <location>
        <position position="53"/>
    </location>
</feature>
<dbReference type="AlphaFoldDB" id="A0AA38G869"/>
<protein>
    <submittedName>
        <fullName evidence="1">Uncharacterized protein</fullName>
    </submittedName>
</protein>
<comment type="caution">
    <text evidence="1">The sequence shown here is derived from an EMBL/GenBank/DDBJ whole genome shotgun (WGS) entry which is preliminary data.</text>
</comment>
<proteinExistence type="predicted"/>
<dbReference type="Proteomes" id="UP000824469">
    <property type="component" value="Unassembled WGS sequence"/>
</dbReference>
<reference evidence="1 2" key="1">
    <citation type="journal article" date="2021" name="Nat. Plants">
        <title>The Taxus genome provides insights into paclitaxel biosynthesis.</title>
        <authorList>
            <person name="Xiong X."/>
            <person name="Gou J."/>
            <person name="Liao Q."/>
            <person name="Li Y."/>
            <person name="Zhou Q."/>
            <person name="Bi G."/>
            <person name="Li C."/>
            <person name="Du R."/>
            <person name="Wang X."/>
            <person name="Sun T."/>
            <person name="Guo L."/>
            <person name="Liang H."/>
            <person name="Lu P."/>
            <person name="Wu Y."/>
            <person name="Zhang Z."/>
            <person name="Ro D.K."/>
            <person name="Shang Y."/>
            <person name="Huang S."/>
            <person name="Yan J."/>
        </authorList>
    </citation>
    <scope>NUCLEOTIDE SEQUENCE [LARGE SCALE GENOMIC DNA]</scope>
    <source>
        <strain evidence="1">Ta-2019</strain>
    </source>
</reference>
<gene>
    <name evidence="1" type="ORF">KI387_024751</name>
</gene>
<name>A0AA38G869_TAXCH</name>
<evidence type="ECO:0000313" key="2">
    <source>
        <dbReference type="Proteomes" id="UP000824469"/>
    </source>
</evidence>
<sequence>FFHDRVHLLRSQGGGDDGQLTALQQQLQAAIAVQLQVARAQGQVLTTERDPGQ</sequence>
<accession>A0AA38G869</accession>
<feature type="non-terminal residue" evidence="1">
    <location>
        <position position="1"/>
    </location>
</feature>